<dbReference type="Pfam" id="PF02181">
    <property type="entry name" value="FH2"/>
    <property type="match status" value="1"/>
</dbReference>
<feature type="compositionally biased region" description="Pro residues" evidence="3">
    <location>
        <begin position="560"/>
        <end position="599"/>
    </location>
</feature>
<dbReference type="GO" id="GO:0045010">
    <property type="term" value="P:actin nucleation"/>
    <property type="evidence" value="ECO:0007669"/>
    <property type="project" value="InterPro"/>
</dbReference>
<evidence type="ECO:0000313" key="6">
    <source>
        <dbReference type="EMBL" id="KAF5183352.1"/>
    </source>
</evidence>
<sequence length="1102" mass="118744">MDIRLGCVVVFVTLLCALAIGRCEGRSKSEDSNFFFNNDIPPRIIEEMWEQLRSNCKHDFMQMKSIIEAFGIYIDEDNSIDSKEQVITKVNLQSFINVVPPHLKRSLLDCLQKQNIPVLVSGEEVDSKKWYVSYIESLFGWSDASRRYLGENRLHGTAHSLPLAPALALAPNPAQAPSPAFESPTYAPEQSSGLAPASLYVPNPGPAEEPSASPDINPNEAYSGDLQSSASPSFAPDVPNPGPAEEPSASPDINPNEAYSGDLQSSASPSFAPDVPNPGPAEEPSASPDINPNEAYSGDLQSSASPSFAPDVPNPGPAEEPSASPDINPNEAYSGDLQSSASPSFAPDVPNPGPAEEPSASPDINPNEAYSGDLQSSASPSFAPDVPNPGPAEEPSASPDINPNEAYSGDLQSSASPSFAPDPPPKPHTYLQVAVAVGGTAAGTFAFALVFVACYHRSRKDLGSVDVEKDDNPFLTISLRGDSYGSSRKSSLGGTINKEKSDSLFSGTNSNPSGKFSSLSHNRSMASGLSTIEEASSLGTPGAARSSQESPTASTGGPVMPSPPLKPPPGRASPIPPGPPPPPPIPAPKAPGPPPPPAPKGAGPPRAPPPLKPSTLKPNPLGKAERGEKQDAKVDSEGQKSKLKPFFWDKVVANPDQSMVWHQISSGSFQFDEEMIENLFGHHAANKNKNENKKGLSEQPSPQYIYIIDSRKAQNILILLRALNVTTEEVHDALHEGNDLPTELLQTMLKMAPTQEEELKLRLYSGEISQLGPAERFLKVLVDIPFAFKRMDSLLFKKSLEEEISSMKESLATLEVASKELRNSRLFLKLLEAVLKTGNRMNAGTFRGSAQAFKLDTLLKLADVRGTDGKTTLLHFVVQEIIRSEGKRAARGVSESEFQNIPSFRSQDLVEDSSEDIENYYRSLGLQVVSGLGAELENVRKAAALDADSITTSVSKLGHGLVRSKNFLNSDMQSADEDSKFSRMLKSFVEHAEVEITSLLEEEKRIMSLVKSTVDCFHGSAGKDEGLRLFVIVRDFLLMLDKSCNEVRKSTKMAARIPTNRESPTVPLTTETNKSLSQDLRQRLFPAITDRRMDSFSSDDES</sequence>
<dbReference type="InterPro" id="IPR027643">
    <property type="entry name" value="Formin-like_plant"/>
</dbReference>
<evidence type="ECO:0000256" key="2">
    <source>
        <dbReference type="RuleBase" id="RU361260"/>
    </source>
</evidence>
<feature type="compositionally biased region" description="Polar residues" evidence="3">
    <location>
        <begin position="484"/>
        <end position="494"/>
    </location>
</feature>
<dbReference type="InterPro" id="IPR042201">
    <property type="entry name" value="FH2_Formin_sf"/>
</dbReference>
<feature type="region of interest" description="Disordered" evidence="3">
    <location>
        <begin position="463"/>
        <end position="640"/>
    </location>
</feature>
<dbReference type="PANTHER" id="PTHR23213">
    <property type="entry name" value="FORMIN-RELATED"/>
    <property type="match status" value="1"/>
</dbReference>
<feature type="region of interest" description="Disordered" evidence="3">
    <location>
        <begin position="172"/>
        <end position="429"/>
    </location>
</feature>
<feature type="chain" id="PRO_5029692266" description="Formin-like protein" evidence="4">
    <location>
        <begin position="26"/>
        <end position="1102"/>
    </location>
</feature>
<dbReference type="SUPFAM" id="SSF101447">
    <property type="entry name" value="Formin homology 2 domain (FH2 domain)"/>
    <property type="match status" value="1"/>
</dbReference>
<organism evidence="6 7">
    <name type="scientific">Thalictrum thalictroides</name>
    <name type="common">Rue-anemone</name>
    <name type="synonym">Anemone thalictroides</name>
    <dbReference type="NCBI Taxonomy" id="46969"/>
    <lineage>
        <taxon>Eukaryota</taxon>
        <taxon>Viridiplantae</taxon>
        <taxon>Streptophyta</taxon>
        <taxon>Embryophyta</taxon>
        <taxon>Tracheophyta</taxon>
        <taxon>Spermatophyta</taxon>
        <taxon>Magnoliopsida</taxon>
        <taxon>Ranunculales</taxon>
        <taxon>Ranunculaceae</taxon>
        <taxon>Thalictroideae</taxon>
        <taxon>Thalictrum</taxon>
    </lineage>
</organism>
<gene>
    <name evidence="6" type="ORF">FRX31_027058</name>
</gene>
<feature type="signal peptide" evidence="4">
    <location>
        <begin position="1"/>
        <end position="25"/>
    </location>
</feature>
<name>A0A7J6VGD7_THATH</name>
<dbReference type="Gene3D" id="1.20.58.2220">
    <property type="entry name" value="Formin, FH2 domain"/>
    <property type="match status" value="1"/>
</dbReference>
<keyword evidence="4" id="KW-0732">Signal</keyword>
<accession>A0A7J6VGD7</accession>
<evidence type="ECO:0000313" key="7">
    <source>
        <dbReference type="Proteomes" id="UP000554482"/>
    </source>
</evidence>
<dbReference type="InterPro" id="IPR015425">
    <property type="entry name" value="FH2_Formin"/>
</dbReference>
<evidence type="ECO:0000256" key="4">
    <source>
        <dbReference type="SAM" id="SignalP"/>
    </source>
</evidence>
<dbReference type="GO" id="GO:0051015">
    <property type="term" value="F:actin filament binding"/>
    <property type="evidence" value="ECO:0007669"/>
    <property type="project" value="InterPro"/>
</dbReference>
<dbReference type="AlphaFoldDB" id="A0A7J6VGD7"/>
<dbReference type="Proteomes" id="UP000554482">
    <property type="component" value="Unassembled WGS sequence"/>
</dbReference>
<dbReference type="EMBL" id="JABWDY010033547">
    <property type="protein sequence ID" value="KAF5183352.1"/>
    <property type="molecule type" value="Genomic_DNA"/>
</dbReference>
<feature type="compositionally biased region" description="Basic and acidic residues" evidence="3">
    <location>
        <begin position="463"/>
        <end position="472"/>
    </location>
</feature>
<comment type="caution">
    <text evidence="6">The sequence shown here is derived from an EMBL/GenBank/DDBJ whole genome shotgun (WGS) entry which is preliminary data.</text>
</comment>
<keyword evidence="7" id="KW-1185">Reference proteome</keyword>
<evidence type="ECO:0000259" key="5">
    <source>
        <dbReference type="PROSITE" id="PS51444"/>
    </source>
</evidence>
<dbReference type="SMART" id="SM00498">
    <property type="entry name" value="FH2"/>
    <property type="match status" value="1"/>
</dbReference>
<proteinExistence type="inferred from homology"/>
<reference evidence="6 7" key="1">
    <citation type="submission" date="2020-06" db="EMBL/GenBank/DDBJ databases">
        <title>Transcriptomic and genomic resources for Thalictrum thalictroides and T. hernandezii: Facilitating candidate gene discovery in an emerging model plant lineage.</title>
        <authorList>
            <person name="Arias T."/>
            <person name="Riano-Pachon D.M."/>
            <person name="Di Stilio V.S."/>
        </authorList>
    </citation>
    <scope>NUCLEOTIDE SEQUENCE [LARGE SCALE GENOMIC DNA]</scope>
    <source>
        <strain evidence="7">cv. WT478/WT964</strain>
        <tissue evidence="6">Leaves</tissue>
    </source>
</reference>
<dbReference type="OrthoDB" id="1668162at2759"/>
<feature type="compositionally biased region" description="Polar residues" evidence="3">
    <location>
        <begin position="503"/>
        <end position="555"/>
    </location>
</feature>
<evidence type="ECO:0000256" key="1">
    <source>
        <dbReference type="ARBA" id="ARBA00025793"/>
    </source>
</evidence>
<dbReference type="PROSITE" id="PS51444">
    <property type="entry name" value="FH2"/>
    <property type="match status" value="1"/>
</dbReference>
<evidence type="ECO:0000256" key="3">
    <source>
        <dbReference type="SAM" id="MobiDB-lite"/>
    </source>
</evidence>
<feature type="compositionally biased region" description="Basic and acidic residues" evidence="3">
    <location>
        <begin position="623"/>
        <end position="640"/>
    </location>
</feature>
<protein>
    <recommendedName>
        <fullName evidence="2">Formin-like protein</fullName>
    </recommendedName>
</protein>
<feature type="domain" description="FH2" evidence="5">
    <location>
        <begin position="633"/>
        <end position="1066"/>
    </location>
</feature>
<comment type="similarity">
    <text evidence="1">Belongs to the formin-like family. Class-I subfamily.</text>
</comment>
<dbReference type="PANTHER" id="PTHR23213:SF269">
    <property type="entry name" value="FORMIN-LIKE PROTEIN 5"/>
    <property type="match status" value="1"/>
</dbReference>